<organism evidence="2 3">
    <name type="scientific">Algivirga pacifica</name>
    <dbReference type="NCBI Taxonomy" id="1162670"/>
    <lineage>
        <taxon>Bacteria</taxon>
        <taxon>Pseudomonadati</taxon>
        <taxon>Bacteroidota</taxon>
        <taxon>Cytophagia</taxon>
        <taxon>Cytophagales</taxon>
        <taxon>Flammeovirgaceae</taxon>
        <taxon>Algivirga</taxon>
    </lineage>
</organism>
<name>A0ABP9DM59_9BACT</name>
<keyword evidence="1" id="KW-0732">Signal</keyword>
<accession>A0ABP9DM59</accession>
<evidence type="ECO:0000313" key="2">
    <source>
        <dbReference type="EMBL" id="GAA4843203.1"/>
    </source>
</evidence>
<evidence type="ECO:0000313" key="3">
    <source>
        <dbReference type="Proteomes" id="UP001500298"/>
    </source>
</evidence>
<proteinExistence type="predicted"/>
<keyword evidence="3" id="KW-1185">Reference proteome</keyword>
<feature type="signal peptide" evidence="1">
    <location>
        <begin position="1"/>
        <end position="19"/>
    </location>
</feature>
<dbReference type="Proteomes" id="UP001500298">
    <property type="component" value="Unassembled WGS sequence"/>
</dbReference>
<evidence type="ECO:0000256" key="1">
    <source>
        <dbReference type="SAM" id="SignalP"/>
    </source>
</evidence>
<dbReference type="RefSeq" id="WP_345373280.1">
    <property type="nucleotide sequence ID" value="NZ_BAABJX010000046.1"/>
</dbReference>
<reference evidence="3" key="1">
    <citation type="journal article" date="2019" name="Int. J. Syst. Evol. Microbiol.">
        <title>The Global Catalogue of Microorganisms (GCM) 10K type strain sequencing project: providing services to taxonomists for standard genome sequencing and annotation.</title>
        <authorList>
            <consortium name="The Broad Institute Genomics Platform"/>
            <consortium name="The Broad Institute Genome Sequencing Center for Infectious Disease"/>
            <person name="Wu L."/>
            <person name="Ma J."/>
        </authorList>
    </citation>
    <scope>NUCLEOTIDE SEQUENCE [LARGE SCALE GENOMIC DNA]</scope>
    <source>
        <strain evidence="3">JCM 18326</strain>
    </source>
</reference>
<feature type="chain" id="PRO_5046025796" description="Alginate export domain-containing protein" evidence="1">
    <location>
        <begin position="20"/>
        <end position="527"/>
    </location>
</feature>
<gene>
    <name evidence="2" type="ORF">GCM10023331_30300</name>
</gene>
<sequence length="527" mass="59436">MKKLCLLFGFIHLALSLHAQEPKKIFEDDLPKEEVKQLQFYAFYINQAVSSNFYPENVFMKGQVIGRLFGDNTTRTSNEDVTMYVEQRLIPFFIYQPKLFNGRALLRASFEIDYTWGDASYGAGGNLGGAIAADFVNIQTQNIELELIPNAYWKVNLGLMRMFDTPYNPYRTFFDKMLQTGYRLSYWGTDAVGVTARRDDDISNLKLGFYQLYENNIEEKDDVYLTEAHYQQKITPKWKLGTSLYYLSDRSNGEGGVSIYAQGLNSKLNGYNGTFRFFDFGTREYKADIAWVGGYFSRNEDFMMDRWQWTGFFNYNLGVAQVGQEGEWVKGADIAGFSANTRLAYRFGQTINDHFSVDAIFASGDDNALEDKRYSGVITGNTWGAPAGIFIGTGSYLLFPHGNVVNRFTPVVADMSNMGYGLVGGTLKASKDFIPNKLNAKLGLAHANSIVAPQGGGKVIGTEVNTALSYNFGPFMSLEFHAAYMNLGNFYESNDDTYSFDINGTAVSEGRPENPWTAFLVYKWLMF</sequence>
<dbReference type="EMBL" id="BAABJX010000046">
    <property type="protein sequence ID" value="GAA4843203.1"/>
    <property type="molecule type" value="Genomic_DNA"/>
</dbReference>
<evidence type="ECO:0008006" key="4">
    <source>
        <dbReference type="Google" id="ProtNLM"/>
    </source>
</evidence>
<protein>
    <recommendedName>
        <fullName evidence="4">Alginate export domain-containing protein</fullName>
    </recommendedName>
</protein>
<comment type="caution">
    <text evidence="2">The sequence shown here is derived from an EMBL/GenBank/DDBJ whole genome shotgun (WGS) entry which is preliminary data.</text>
</comment>